<dbReference type="KEGG" id="pmm:PMM1624"/>
<keyword evidence="4 7" id="KW-0812">Transmembrane</keyword>
<keyword evidence="6 7" id="KW-0472">Membrane</keyword>
<keyword evidence="3" id="KW-1003">Cell membrane</keyword>
<dbReference type="EMBL" id="BX548174">
    <property type="protein sequence ID" value="CAE20083.1"/>
    <property type="molecule type" value="Genomic_DNA"/>
</dbReference>
<evidence type="ECO:0000256" key="5">
    <source>
        <dbReference type="ARBA" id="ARBA00022989"/>
    </source>
</evidence>
<dbReference type="eggNOG" id="COG0586">
    <property type="taxonomic scope" value="Bacteria"/>
</dbReference>
<name>Q7UZN4_PROMP</name>
<dbReference type="Pfam" id="PF09335">
    <property type="entry name" value="VTT_dom"/>
    <property type="match status" value="1"/>
</dbReference>
<dbReference type="GO" id="GO:0005886">
    <property type="term" value="C:plasma membrane"/>
    <property type="evidence" value="ECO:0007669"/>
    <property type="project" value="UniProtKB-SubCell"/>
</dbReference>
<dbReference type="InterPro" id="IPR032816">
    <property type="entry name" value="VTT_dom"/>
</dbReference>
<dbReference type="PANTHER" id="PTHR42709">
    <property type="entry name" value="ALKALINE PHOSPHATASE LIKE PROTEIN"/>
    <property type="match status" value="1"/>
</dbReference>
<accession>Q7UZN4</accession>
<feature type="transmembrane region" description="Helical" evidence="7">
    <location>
        <begin position="26"/>
        <end position="44"/>
    </location>
</feature>
<feature type="transmembrane region" description="Helical" evidence="7">
    <location>
        <begin position="64"/>
        <end position="85"/>
    </location>
</feature>
<evidence type="ECO:0000313" key="10">
    <source>
        <dbReference type="Proteomes" id="UP000001026"/>
    </source>
</evidence>
<evidence type="ECO:0000259" key="8">
    <source>
        <dbReference type="Pfam" id="PF09335"/>
    </source>
</evidence>
<reference evidence="9 10" key="1">
    <citation type="journal article" date="2003" name="Nature">
        <title>Genome divergence in two Prochlorococcus ecotypes reflects oceanic niche differentiation.</title>
        <authorList>
            <person name="Rocap G."/>
            <person name="Larimer F.W."/>
            <person name="Lamerdin J.E."/>
            <person name="Malfatti S."/>
            <person name="Chain P."/>
            <person name="Ahlgren N.A."/>
            <person name="Arellano A."/>
            <person name="Coleman M."/>
            <person name="Hauser L."/>
            <person name="Hess W.R."/>
            <person name="Johnson Z.I."/>
            <person name="Land M.L."/>
            <person name="Lindell D."/>
            <person name="Post A.F."/>
            <person name="Regala W."/>
            <person name="Shah M."/>
            <person name="Shaw S.L."/>
            <person name="Steglich C."/>
            <person name="Sullivan M.B."/>
            <person name="Ting C.S."/>
            <person name="Tolonen A."/>
            <person name="Webb E.A."/>
            <person name="Zinser E.R."/>
            <person name="Chisholm S.W."/>
        </authorList>
    </citation>
    <scope>NUCLEOTIDE SEQUENCE [LARGE SCALE GENOMIC DNA]</scope>
    <source>
        <strain evidence="10">CCMP1986 / NIES-2087 / MED4</strain>
    </source>
</reference>
<comment type="subcellular location">
    <subcellularLocation>
        <location evidence="1">Cell membrane</location>
        <topology evidence="1">Multi-pass membrane protein</topology>
    </subcellularLocation>
</comment>
<dbReference type="Proteomes" id="UP000001026">
    <property type="component" value="Chromosome"/>
</dbReference>
<dbReference type="RefSeq" id="WP_011133251.1">
    <property type="nucleotide sequence ID" value="NC_005072.1"/>
</dbReference>
<comment type="similarity">
    <text evidence="2">Belongs to the DedA family.</text>
</comment>
<evidence type="ECO:0000256" key="7">
    <source>
        <dbReference type="SAM" id="Phobius"/>
    </source>
</evidence>
<evidence type="ECO:0000313" key="9">
    <source>
        <dbReference type="EMBL" id="CAE20083.1"/>
    </source>
</evidence>
<dbReference type="InterPro" id="IPR051311">
    <property type="entry name" value="DedA_domain"/>
</dbReference>
<evidence type="ECO:0000256" key="6">
    <source>
        <dbReference type="ARBA" id="ARBA00023136"/>
    </source>
</evidence>
<organism evidence="9 10">
    <name type="scientific">Prochlorococcus marinus subsp. pastoris (strain CCMP1986 / NIES-2087 / MED4)</name>
    <dbReference type="NCBI Taxonomy" id="59919"/>
    <lineage>
        <taxon>Bacteria</taxon>
        <taxon>Bacillati</taxon>
        <taxon>Cyanobacteriota</taxon>
        <taxon>Cyanophyceae</taxon>
        <taxon>Synechococcales</taxon>
        <taxon>Prochlorococcaceae</taxon>
        <taxon>Prochlorococcus</taxon>
    </lineage>
</organism>
<gene>
    <name evidence="9" type="ordered locus">PMM1624</name>
</gene>
<sequence>MSLIFINLLTSIPEYISKAVETNSTIAYLTICLAMFLENIIPPIPSEIIMPLGGFFVYQQKLNFYILVFWGVFGTILGSMPWYYLGKLVNEKRLSNFLDKRGKYIGITSNDLIKSRRWFDKYGVSLVFWGRLVPGIRTLISVPAGMELMPLRKFLIWTSLGSLIWVTLLTYAGFVFGENYPIIETYLNQIKFIVKPILILIFVYFLIKFFIRLYKKKIT</sequence>
<dbReference type="PANTHER" id="PTHR42709:SF6">
    <property type="entry name" value="UNDECAPRENYL PHOSPHATE TRANSPORTER A"/>
    <property type="match status" value="1"/>
</dbReference>
<feature type="domain" description="VTT" evidence="8">
    <location>
        <begin position="44"/>
        <end position="173"/>
    </location>
</feature>
<proteinExistence type="inferred from homology"/>
<evidence type="ECO:0000256" key="4">
    <source>
        <dbReference type="ARBA" id="ARBA00022692"/>
    </source>
</evidence>
<evidence type="ECO:0000256" key="1">
    <source>
        <dbReference type="ARBA" id="ARBA00004651"/>
    </source>
</evidence>
<dbReference type="AlphaFoldDB" id="Q7UZN4"/>
<protein>
    <submittedName>
        <fullName evidence="9">DedA family putative alkaline phosphatase-like protein</fullName>
    </submittedName>
</protein>
<evidence type="ECO:0000256" key="2">
    <source>
        <dbReference type="ARBA" id="ARBA00010792"/>
    </source>
</evidence>
<feature type="transmembrane region" description="Helical" evidence="7">
    <location>
        <begin position="154"/>
        <end position="172"/>
    </location>
</feature>
<dbReference type="OrthoDB" id="9813426at2"/>
<feature type="transmembrane region" description="Helical" evidence="7">
    <location>
        <begin position="192"/>
        <end position="211"/>
    </location>
</feature>
<dbReference type="STRING" id="59919.PMM1624"/>
<evidence type="ECO:0000256" key="3">
    <source>
        <dbReference type="ARBA" id="ARBA00022475"/>
    </source>
</evidence>
<dbReference type="HOGENOM" id="CLU_044208_1_1_3"/>
<keyword evidence="5 7" id="KW-1133">Transmembrane helix</keyword>